<sequence length="113" mass="13085">MGQTASINELWEGIYNLSPDILLYKDGNLLLFEVDSSLNSEYLNKLKKYKKKENELISRLEIILNVKIDKIDYGFIAKSVQIPESIPIDLYPFTYMGYDKETHTLKGKIYKTG</sequence>
<evidence type="ECO:0000313" key="1">
    <source>
        <dbReference type="EMBL" id="SIS43529.1"/>
    </source>
</evidence>
<name>A0A1N7J2J8_9BACI</name>
<dbReference type="AlphaFoldDB" id="A0A1N7J2J8"/>
<dbReference type="Proteomes" id="UP000187608">
    <property type="component" value="Unassembled WGS sequence"/>
</dbReference>
<dbReference type="EMBL" id="FTOC01000003">
    <property type="protein sequence ID" value="SIS43529.1"/>
    <property type="molecule type" value="Genomic_DNA"/>
</dbReference>
<keyword evidence="2" id="KW-1185">Reference proteome</keyword>
<protein>
    <submittedName>
        <fullName evidence="1">Uncharacterized protein</fullName>
    </submittedName>
</protein>
<reference evidence="2" key="1">
    <citation type="submission" date="2017-01" db="EMBL/GenBank/DDBJ databases">
        <authorList>
            <person name="Varghese N."/>
            <person name="Submissions S."/>
        </authorList>
    </citation>
    <scope>NUCLEOTIDE SEQUENCE [LARGE SCALE GENOMIC DNA]</scope>
    <source>
        <strain evidence="2">DSM 23127</strain>
    </source>
</reference>
<proteinExistence type="predicted"/>
<organism evidence="1 2">
    <name type="scientific">Salimicrobium flavidum</name>
    <dbReference type="NCBI Taxonomy" id="570947"/>
    <lineage>
        <taxon>Bacteria</taxon>
        <taxon>Bacillati</taxon>
        <taxon>Bacillota</taxon>
        <taxon>Bacilli</taxon>
        <taxon>Bacillales</taxon>
        <taxon>Bacillaceae</taxon>
        <taxon>Salimicrobium</taxon>
    </lineage>
</organism>
<gene>
    <name evidence="1" type="ORF">SAMN05421687_103246</name>
</gene>
<evidence type="ECO:0000313" key="2">
    <source>
        <dbReference type="Proteomes" id="UP000187608"/>
    </source>
</evidence>
<accession>A0A1N7J2J8</accession>